<sequence>MQRQAVIRAVGADGCPALAAVVLAVNKRELSLADEAVVDERVDPNRPQGSLESLHPLLEDLEGLIVKGSFVVRHVVTLAIEVKLDLEEVSIHLVAVVLELDHDAVVGEVLVDVLRLPALPRNVVNLLWILAREDGLLQLLLIFAHPELSVHQSVSTGPLSALQLGALEQLQLVSIEDREVPRSPELLLEGTRVPQPVPQVVGESRCASFKSIQVQKRISLLALRLAMALLGHKDVL</sequence>
<dbReference type="AlphaFoldDB" id="A0A7S3CTI3"/>
<evidence type="ECO:0000313" key="1">
    <source>
        <dbReference type="EMBL" id="CAE0237006.1"/>
    </source>
</evidence>
<organism evidence="1">
    <name type="scientific">Strombidium rassoulzadegani</name>
    <dbReference type="NCBI Taxonomy" id="1082188"/>
    <lineage>
        <taxon>Eukaryota</taxon>
        <taxon>Sar</taxon>
        <taxon>Alveolata</taxon>
        <taxon>Ciliophora</taxon>
        <taxon>Intramacronucleata</taxon>
        <taxon>Spirotrichea</taxon>
        <taxon>Oligotrichia</taxon>
        <taxon>Strombidiidae</taxon>
        <taxon>Strombidium</taxon>
    </lineage>
</organism>
<proteinExistence type="predicted"/>
<accession>A0A7S3CTI3</accession>
<protein>
    <submittedName>
        <fullName evidence="1">Uncharacterized protein</fullName>
    </submittedName>
</protein>
<reference evidence="1" key="1">
    <citation type="submission" date="2021-01" db="EMBL/GenBank/DDBJ databases">
        <authorList>
            <person name="Corre E."/>
            <person name="Pelletier E."/>
            <person name="Niang G."/>
            <person name="Scheremetjew M."/>
            <person name="Finn R."/>
            <person name="Kale V."/>
            <person name="Holt S."/>
            <person name="Cochrane G."/>
            <person name="Meng A."/>
            <person name="Brown T."/>
            <person name="Cohen L."/>
        </authorList>
    </citation>
    <scope>NUCLEOTIDE SEQUENCE</scope>
    <source>
        <strain evidence="1">Ras09</strain>
    </source>
</reference>
<dbReference type="EMBL" id="HBIA01017798">
    <property type="protein sequence ID" value="CAE0237006.1"/>
    <property type="molecule type" value="Transcribed_RNA"/>
</dbReference>
<gene>
    <name evidence="1" type="ORF">SRAS04492_LOCUS8815</name>
</gene>
<name>A0A7S3CTI3_9SPIT</name>